<sequence length="543" mass="61033">MNKIHGKTLGLKVNQIRRLEHIYRRKIPPEKVVSHEVARNLTELSDEIGRQIGILVDRKGRVTSVIVGDAKSLFLPDLERAHPVSGRRLRGVRLIHTHLNGEGLNDDDLTDLALLRLDMVVAVSVDANGLPGLAHAAHVLPLNPNGEKWVILEPQLPAQLDTDFLGLIESLEEEIARNQPGRSYRTKDSRALLVSVTTALIYDAEESLEELRQLALTSNVEVVGAFIQRRKEVDPRFLMGRGKMEDLILRSMQLGADILIFDQNLNPSQLRTITDMTDLKVLDRTQLILDIFAQHAHSTDGKIQVELAQLKYLLPRLVTKNTAMSRLTGGIGGRGPGETKLEINRRRANDRIVHLEKLLRDSAQSRKLRRIRRRREGLPIISIVGYTNAGKSTLLNSLTNSHVVAEDKLFATLDTSSRRLRFPREREVIITDTVGFIRELPTELVAAFKATLEELEDADLLLHVADASSPYLEHHIRVVEKTLAELELNAKLRLLILNKTDRLPPETAQNLARTLEGVPICALDRDSLLPLIRRIDSILWPGE</sequence>
<comment type="function">
    <text evidence="6">GTPase that associates with the 50S ribosomal subunit and may have a role during protein synthesis or ribosome biogenesis.</text>
</comment>
<dbReference type="InterPro" id="IPR030394">
    <property type="entry name" value="G_HFLX_dom"/>
</dbReference>
<dbReference type="GO" id="GO:0046872">
    <property type="term" value="F:metal ion binding"/>
    <property type="evidence" value="ECO:0007669"/>
    <property type="project" value="UniProtKB-KW"/>
</dbReference>
<dbReference type="InterPro" id="IPR032305">
    <property type="entry name" value="GTP-bd_M"/>
</dbReference>
<comment type="subunit">
    <text evidence="6">Monomer. Associates with the 50S ribosomal subunit.</text>
</comment>
<keyword evidence="4" id="KW-0460">Magnesium</keyword>
<dbReference type="Gene3D" id="3.40.50.11060">
    <property type="entry name" value="GTPase HflX, N-terminal domain"/>
    <property type="match status" value="1"/>
</dbReference>
<dbReference type="SUPFAM" id="SSF52540">
    <property type="entry name" value="P-loop containing nucleoside triphosphate hydrolases"/>
    <property type="match status" value="1"/>
</dbReference>
<dbReference type="Pfam" id="PF16360">
    <property type="entry name" value="GTP-bdg_M"/>
    <property type="match status" value="1"/>
</dbReference>
<keyword evidence="5 6" id="KW-0342">GTP-binding</keyword>
<dbReference type="CDD" id="cd01878">
    <property type="entry name" value="HflX"/>
    <property type="match status" value="1"/>
</dbReference>
<dbReference type="InterPro" id="IPR027417">
    <property type="entry name" value="P-loop_NTPase"/>
</dbReference>
<dbReference type="NCBIfam" id="TIGR03156">
    <property type="entry name" value="GTP_HflX"/>
    <property type="match status" value="1"/>
</dbReference>
<dbReference type="HAMAP" id="MF_00900">
    <property type="entry name" value="GTPase_HflX"/>
    <property type="match status" value="1"/>
</dbReference>
<dbReference type="PANTHER" id="PTHR10229">
    <property type="entry name" value="GTP-BINDING PROTEIN HFLX"/>
    <property type="match status" value="1"/>
</dbReference>
<evidence type="ECO:0000256" key="1">
    <source>
        <dbReference type="ARBA" id="ARBA00022490"/>
    </source>
</evidence>
<evidence type="ECO:0000313" key="9">
    <source>
        <dbReference type="Proteomes" id="UP000285961"/>
    </source>
</evidence>
<evidence type="ECO:0000256" key="3">
    <source>
        <dbReference type="ARBA" id="ARBA00022741"/>
    </source>
</evidence>
<keyword evidence="3 6" id="KW-0547">Nucleotide-binding</keyword>
<proteinExistence type="inferred from homology"/>
<evidence type="ECO:0000256" key="2">
    <source>
        <dbReference type="ARBA" id="ARBA00022723"/>
    </source>
</evidence>
<accession>A0A419F3Q8</accession>
<dbReference type="PRINTS" id="PR00326">
    <property type="entry name" value="GTP1OBG"/>
</dbReference>
<dbReference type="EMBL" id="QZKI01000032">
    <property type="protein sequence ID" value="RJP73110.1"/>
    <property type="molecule type" value="Genomic_DNA"/>
</dbReference>
<evidence type="ECO:0000256" key="4">
    <source>
        <dbReference type="ARBA" id="ARBA00022842"/>
    </source>
</evidence>
<dbReference type="InterPro" id="IPR006073">
    <property type="entry name" value="GTP-bd"/>
</dbReference>
<evidence type="ECO:0000259" key="7">
    <source>
        <dbReference type="PROSITE" id="PS51705"/>
    </source>
</evidence>
<dbReference type="InterPro" id="IPR025121">
    <property type="entry name" value="GTPase_HflX_N"/>
</dbReference>
<dbReference type="GO" id="GO:0005737">
    <property type="term" value="C:cytoplasm"/>
    <property type="evidence" value="ECO:0007669"/>
    <property type="project" value="UniProtKB-SubCell"/>
</dbReference>
<gene>
    <name evidence="6 8" type="primary">hflX</name>
    <name evidence="8" type="ORF">C4532_04895</name>
</gene>
<dbReference type="Pfam" id="PF13167">
    <property type="entry name" value="GTP-bdg_N"/>
    <property type="match status" value="1"/>
</dbReference>
<evidence type="ECO:0000313" key="8">
    <source>
        <dbReference type="EMBL" id="RJP73110.1"/>
    </source>
</evidence>
<dbReference type="FunFam" id="3.40.50.11060:FF:000001">
    <property type="entry name" value="GTPase HflX"/>
    <property type="match status" value="1"/>
</dbReference>
<dbReference type="GO" id="GO:0005525">
    <property type="term" value="F:GTP binding"/>
    <property type="evidence" value="ECO:0007669"/>
    <property type="project" value="UniProtKB-UniRule"/>
</dbReference>
<dbReference type="PROSITE" id="PS51705">
    <property type="entry name" value="G_HFLX"/>
    <property type="match status" value="1"/>
</dbReference>
<keyword evidence="2" id="KW-0479">Metal-binding</keyword>
<name>A0A419F3Q8_9BACT</name>
<dbReference type="GO" id="GO:0003924">
    <property type="term" value="F:GTPase activity"/>
    <property type="evidence" value="ECO:0007669"/>
    <property type="project" value="UniProtKB-UniRule"/>
</dbReference>
<protein>
    <recommendedName>
        <fullName evidence="6">GTPase HflX</fullName>
    </recommendedName>
    <alternativeName>
        <fullName evidence="6">GTP-binding protein HflX</fullName>
    </alternativeName>
</protein>
<dbReference type="InterPro" id="IPR016496">
    <property type="entry name" value="GTPase_HflX"/>
</dbReference>
<dbReference type="InterPro" id="IPR042108">
    <property type="entry name" value="GTPase_HflX_N_sf"/>
</dbReference>
<dbReference type="Pfam" id="PF01926">
    <property type="entry name" value="MMR_HSR1"/>
    <property type="match status" value="1"/>
</dbReference>
<feature type="domain" description="Hflx-type G" evidence="7">
    <location>
        <begin position="379"/>
        <end position="543"/>
    </location>
</feature>
<dbReference type="GO" id="GO:0043022">
    <property type="term" value="F:ribosome binding"/>
    <property type="evidence" value="ECO:0007669"/>
    <property type="project" value="TreeGrafter"/>
</dbReference>
<keyword evidence="1 6" id="KW-0963">Cytoplasm</keyword>
<comment type="similarity">
    <text evidence="6">Belongs to the TRAFAC class OBG-HflX-like GTPase superfamily. HflX GTPase family.</text>
</comment>
<dbReference type="Gene3D" id="6.10.250.2860">
    <property type="match status" value="1"/>
</dbReference>
<dbReference type="AlphaFoldDB" id="A0A419F3Q8"/>
<organism evidence="8 9">
    <name type="scientific">Candidatus Abyssobacteria bacterium SURF_17</name>
    <dbReference type="NCBI Taxonomy" id="2093361"/>
    <lineage>
        <taxon>Bacteria</taxon>
        <taxon>Pseudomonadati</taxon>
        <taxon>Candidatus Hydrogenedentota</taxon>
        <taxon>Candidatus Abyssobacteria</taxon>
    </lineage>
</organism>
<comment type="subcellular location">
    <subcellularLocation>
        <location evidence="6">Cytoplasm</location>
    </subcellularLocation>
    <text evidence="6">May associate with membranes.</text>
</comment>
<comment type="caution">
    <text evidence="8">The sequence shown here is derived from an EMBL/GenBank/DDBJ whole genome shotgun (WGS) entry which is preliminary data.</text>
</comment>
<dbReference type="Proteomes" id="UP000285961">
    <property type="component" value="Unassembled WGS sequence"/>
</dbReference>
<evidence type="ECO:0000256" key="6">
    <source>
        <dbReference type="HAMAP-Rule" id="MF_00900"/>
    </source>
</evidence>
<dbReference type="Gene3D" id="3.40.50.300">
    <property type="entry name" value="P-loop containing nucleotide triphosphate hydrolases"/>
    <property type="match status" value="1"/>
</dbReference>
<evidence type="ECO:0000256" key="5">
    <source>
        <dbReference type="ARBA" id="ARBA00023134"/>
    </source>
</evidence>
<reference evidence="8 9" key="1">
    <citation type="journal article" date="2017" name="ISME J.">
        <title>Energy and carbon metabolisms in a deep terrestrial subsurface fluid microbial community.</title>
        <authorList>
            <person name="Momper L."/>
            <person name="Jungbluth S.P."/>
            <person name="Lee M.D."/>
            <person name="Amend J.P."/>
        </authorList>
    </citation>
    <scope>NUCLEOTIDE SEQUENCE [LARGE SCALE GENOMIC DNA]</scope>
    <source>
        <strain evidence="8">SURF_17</strain>
    </source>
</reference>
<dbReference type="PANTHER" id="PTHR10229:SF0">
    <property type="entry name" value="GTP-BINDING PROTEIN 6-RELATED"/>
    <property type="match status" value="1"/>
</dbReference>